<sequence>MINNDIAPKMRLSRRGLLGVGTAAAAGVVAGCTGGKGLPGTDTSGDAGSGTGTIQWWTNHTEEDTKLFKERIEAFNKAHPDITVKLLNIAEGEQYYTKINTAAVAGKLADVFYTRSFDIAPFVARDWLLPLKDLIGKDRGEVRPDDFWPAEVAQLTVDDSLYALPYDFSNFAIYVNKTLLDKQGISMPTDDWTWDDLFEMGKPFVKRKGARQIRWGVGLTTTDWFAMGVFDAHGGETFSKDLTSCVVDNAANLGVVTGWAEQMKAGVVPATGSTPEGVDIFASQLVPFNVNGSWATLQTRAAVADKFEWDVVRLPKGPSGKRSVSAAGGAWSIAKASKNQAAAWTFLKFITSEESTDKLIADVTRSIPGRQSSAKRWEQVVSTGKLPPSSAEIFPQQMADDAVNWSYPKFWSEFEQAWNTQFDTLGVRGKPATILTKIQDDTNVAAKRY</sequence>
<dbReference type="Proteomes" id="UP000199103">
    <property type="component" value="Chromosome I"/>
</dbReference>
<dbReference type="EMBL" id="LT629772">
    <property type="protein sequence ID" value="SDS36859.1"/>
    <property type="molecule type" value="Genomic_DNA"/>
</dbReference>
<dbReference type="OrthoDB" id="1650177at2"/>
<dbReference type="AlphaFoldDB" id="A0A1H1RPE2"/>
<keyword evidence="2" id="KW-1185">Reference proteome</keyword>
<dbReference type="InterPro" id="IPR006059">
    <property type="entry name" value="SBP"/>
</dbReference>
<dbReference type="PROSITE" id="PS51318">
    <property type="entry name" value="TAT"/>
    <property type="match status" value="1"/>
</dbReference>
<dbReference type="Gene3D" id="3.40.190.10">
    <property type="entry name" value="Periplasmic binding protein-like II"/>
    <property type="match status" value="1"/>
</dbReference>
<dbReference type="PANTHER" id="PTHR43649:SF12">
    <property type="entry name" value="DIACETYLCHITOBIOSE BINDING PROTEIN DASA"/>
    <property type="match status" value="1"/>
</dbReference>
<proteinExistence type="predicted"/>
<evidence type="ECO:0000313" key="1">
    <source>
        <dbReference type="EMBL" id="SDS36859.1"/>
    </source>
</evidence>
<protein>
    <submittedName>
        <fullName evidence="1">ABC-type glycerol-3-phosphate transport system, substrate-binding protein</fullName>
    </submittedName>
</protein>
<dbReference type="Pfam" id="PF01547">
    <property type="entry name" value="SBP_bac_1"/>
    <property type="match status" value="1"/>
</dbReference>
<gene>
    <name evidence="1" type="ORF">SAMN04489812_1700</name>
</gene>
<organism evidence="1 2">
    <name type="scientific">Microlunatus soli</name>
    <dbReference type="NCBI Taxonomy" id="630515"/>
    <lineage>
        <taxon>Bacteria</taxon>
        <taxon>Bacillati</taxon>
        <taxon>Actinomycetota</taxon>
        <taxon>Actinomycetes</taxon>
        <taxon>Propionibacteriales</taxon>
        <taxon>Propionibacteriaceae</taxon>
        <taxon>Microlunatus</taxon>
    </lineage>
</organism>
<accession>A0A1H1RPE2</accession>
<evidence type="ECO:0000313" key="2">
    <source>
        <dbReference type="Proteomes" id="UP000199103"/>
    </source>
</evidence>
<dbReference type="PANTHER" id="PTHR43649">
    <property type="entry name" value="ARABINOSE-BINDING PROTEIN-RELATED"/>
    <property type="match status" value="1"/>
</dbReference>
<reference evidence="1 2" key="1">
    <citation type="submission" date="2016-10" db="EMBL/GenBank/DDBJ databases">
        <authorList>
            <person name="de Groot N.N."/>
        </authorList>
    </citation>
    <scope>NUCLEOTIDE SEQUENCE [LARGE SCALE GENOMIC DNA]</scope>
    <source>
        <strain evidence="1 2">DSM 21800</strain>
    </source>
</reference>
<dbReference type="InterPro" id="IPR050490">
    <property type="entry name" value="Bact_solute-bd_prot1"/>
</dbReference>
<dbReference type="SUPFAM" id="SSF53850">
    <property type="entry name" value="Periplasmic binding protein-like II"/>
    <property type="match status" value="1"/>
</dbReference>
<dbReference type="CDD" id="cd13585">
    <property type="entry name" value="PBP2_TMBP_like"/>
    <property type="match status" value="1"/>
</dbReference>
<dbReference type="InterPro" id="IPR006311">
    <property type="entry name" value="TAT_signal"/>
</dbReference>
<dbReference type="STRING" id="630515.SAMN04489812_1700"/>
<dbReference type="RefSeq" id="WP_091522907.1">
    <property type="nucleotide sequence ID" value="NZ_LT629772.1"/>
</dbReference>
<name>A0A1H1RPE2_9ACTN</name>